<evidence type="ECO:0000256" key="4">
    <source>
        <dbReference type="ARBA" id="ARBA00022692"/>
    </source>
</evidence>
<feature type="transmembrane region" description="Helical" evidence="14">
    <location>
        <begin position="122"/>
        <end position="140"/>
    </location>
</feature>
<dbReference type="Pfam" id="PF00520">
    <property type="entry name" value="Ion_trans"/>
    <property type="match status" value="1"/>
</dbReference>
<dbReference type="Proteomes" id="UP000654075">
    <property type="component" value="Unassembled WGS sequence"/>
</dbReference>
<comment type="similarity">
    <text evidence="12">Belongs to the two pore domain potassium channel (TC 1.A.1.8) family.</text>
</comment>
<evidence type="ECO:0000313" key="18">
    <source>
        <dbReference type="Proteomes" id="UP000654075"/>
    </source>
</evidence>
<name>A0A813FR02_POLGL</name>
<feature type="transmembrane region" description="Helical" evidence="14">
    <location>
        <begin position="81"/>
        <end position="102"/>
    </location>
</feature>
<dbReference type="AlphaFoldDB" id="A0A813FR02"/>
<dbReference type="GO" id="GO:0005249">
    <property type="term" value="F:voltage-gated potassium channel activity"/>
    <property type="evidence" value="ECO:0007669"/>
    <property type="project" value="InterPro"/>
</dbReference>
<keyword evidence="4 12" id="KW-0812">Transmembrane</keyword>
<dbReference type="InterPro" id="IPR027359">
    <property type="entry name" value="Volt_channel_dom_sf"/>
</dbReference>
<keyword evidence="5" id="KW-0631">Potassium channel</keyword>
<dbReference type="InterPro" id="IPR003280">
    <property type="entry name" value="2pore_dom_K_chnl"/>
</dbReference>
<evidence type="ECO:0000256" key="2">
    <source>
        <dbReference type="ARBA" id="ARBA00022448"/>
    </source>
</evidence>
<evidence type="ECO:0000259" key="16">
    <source>
        <dbReference type="Pfam" id="PF07885"/>
    </source>
</evidence>
<organism evidence="17 18">
    <name type="scientific">Polarella glacialis</name>
    <name type="common">Dinoflagellate</name>
    <dbReference type="NCBI Taxonomy" id="89957"/>
    <lineage>
        <taxon>Eukaryota</taxon>
        <taxon>Sar</taxon>
        <taxon>Alveolata</taxon>
        <taxon>Dinophyceae</taxon>
        <taxon>Suessiales</taxon>
        <taxon>Suessiaceae</taxon>
        <taxon>Polarella</taxon>
    </lineage>
</organism>
<evidence type="ECO:0000313" key="17">
    <source>
        <dbReference type="EMBL" id="CAE8616793.1"/>
    </source>
</evidence>
<dbReference type="PANTHER" id="PTHR11537">
    <property type="entry name" value="VOLTAGE-GATED POTASSIUM CHANNEL"/>
    <property type="match status" value="1"/>
</dbReference>
<evidence type="ECO:0000256" key="8">
    <source>
        <dbReference type="ARBA" id="ARBA00022989"/>
    </source>
</evidence>
<keyword evidence="8 14" id="KW-1133">Transmembrane helix</keyword>
<feature type="domain" description="Ion transport" evidence="15">
    <location>
        <begin position="82"/>
        <end position="204"/>
    </location>
</feature>
<protein>
    <recommendedName>
        <fullName evidence="19">Potassium channel domain-containing protein</fullName>
    </recommendedName>
</protein>
<proteinExistence type="inferred from homology"/>
<evidence type="ECO:0000256" key="7">
    <source>
        <dbReference type="ARBA" id="ARBA00022958"/>
    </source>
</evidence>
<evidence type="ECO:0000256" key="11">
    <source>
        <dbReference type="ARBA" id="ARBA00023303"/>
    </source>
</evidence>
<dbReference type="OrthoDB" id="433309at2759"/>
<dbReference type="InterPro" id="IPR028325">
    <property type="entry name" value="VG_K_chnl"/>
</dbReference>
<evidence type="ECO:0000256" key="10">
    <source>
        <dbReference type="ARBA" id="ARBA00023136"/>
    </source>
</evidence>
<dbReference type="InterPro" id="IPR013099">
    <property type="entry name" value="K_chnl_dom"/>
</dbReference>
<feature type="region of interest" description="Disordered" evidence="13">
    <location>
        <begin position="1"/>
        <end position="35"/>
    </location>
</feature>
<keyword evidence="3" id="KW-0633">Potassium transport</keyword>
<keyword evidence="18" id="KW-1185">Reference proteome</keyword>
<evidence type="ECO:0008006" key="19">
    <source>
        <dbReference type="Google" id="ProtNLM"/>
    </source>
</evidence>
<dbReference type="GO" id="GO:0008076">
    <property type="term" value="C:voltage-gated potassium channel complex"/>
    <property type="evidence" value="ECO:0007669"/>
    <property type="project" value="InterPro"/>
</dbReference>
<keyword evidence="9 12" id="KW-0406">Ion transport</keyword>
<dbReference type="SUPFAM" id="SSF81324">
    <property type="entry name" value="Voltage-gated potassium channels"/>
    <property type="match status" value="1"/>
</dbReference>
<feature type="domain" description="Potassium channel" evidence="16">
    <location>
        <begin position="214"/>
        <end position="260"/>
    </location>
</feature>
<evidence type="ECO:0000256" key="14">
    <source>
        <dbReference type="SAM" id="Phobius"/>
    </source>
</evidence>
<dbReference type="Gene3D" id="1.20.120.350">
    <property type="entry name" value="Voltage-gated potassium channels. Chain C"/>
    <property type="match status" value="1"/>
</dbReference>
<dbReference type="PANTHER" id="PTHR11537:SF254">
    <property type="entry name" value="POTASSIUM VOLTAGE-GATED CHANNEL PROTEIN SHAB"/>
    <property type="match status" value="1"/>
</dbReference>
<keyword evidence="11 12" id="KW-0407">Ion channel</keyword>
<dbReference type="InterPro" id="IPR005821">
    <property type="entry name" value="Ion_trans_dom"/>
</dbReference>
<accession>A0A813FR02</accession>
<reference evidence="17" key="1">
    <citation type="submission" date="2021-02" db="EMBL/GenBank/DDBJ databases">
        <authorList>
            <person name="Dougan E. K."/>
            <person name="Rhodes N."/>
            <person name="Thang M."/>
            <person name="Chan C."/>
        </authorList>
    </citation>
    <scope>NUCLEOTIDE SEQUENCE</scope>
</reference>
<sequence>MEAGRDVPPGEDLGSPPTKRSSSSRSLPIRSPTRGVSSLLSSFEDLSSIISGSDGDSSPGCSSRLTDDPGCTYEDLLNSTFLLEIFSAVIVCLSLVLCVAESVPHLNDWLQNYWWRSVNNCFSLFMIFEFGIRISLAARASTCLKYICSSEGIIDAIVFIGATWNLVADIARLHDESLWVLQILRMLRVLKLMRYMKEFQMLFNGYGASRNSNFNSIPKGMWWATVTITTVGYGDIVPETVMGKVVAAMAMLMGYGMLAVPTLLSTMSHMHLSPFDRGGAQMAGRGQNGGKPRGLTAVDTIPPLSESTILPVSGSSQSEFKHWVCLPLRPREKDYVLGNLSCSSGHILLEDAVHLFLKMQEQSAETPSSAQRVRGGVASTRPVAGQPIASSFRLLSPSGPFNSQELASLDSMDASIQLQQHLASWEYRVCFFARREGAEGHRLQGPIAEGILVQTHFELNWELKLIAAASVAAVRIELPAASAGMGPQSRLPQEVHRLAGAAAKETTLRMLEFSWRDLAGVAVAVSHRHLRLPEALTFATLLVGHAAVHCGDLTPQLMLNIAQSCVRIGVPVGAMQGMVDSIQKTISERGLSLNEVDTRQWREVLQKCPPSTNSAGWGACGYGGMYSGMATGQSPIQAW</sequence>
<feature type="transmembrane region" description="Helical" evidence="14">
    <location>
        <begin position="245"/>
        <end position="264"/>
    </location>
</feature>
<dbReference type="EMBL" id="CAJNNV010025965">
    <property type="protein sequence ID" value="CAE8616793.1"/>
    <property type="molecule type" value="Genomic_DNA"/>
</dbReference>
<evidence type="ECO:0000256" key="1">
    <source>
        <dbReference type="ARBA" id="ARBA00004141"/>
    </source>
</evidence>
<dbReference type="Gene3D" id="1.10.287.70">
    <property type="match status" value="1"/>
</dbReference>
<keyword evidence="7" id="KW-0630">Potassium</keyword>
<evidence type="ECO:0000256" key="13">
    <source>
        <dbReference type="SAM" id="MobiDB-lite"/>
    </source>
</evidence>
<evidence type="ECO:0000256" key="9">
    <source>
        <dbReference type="ARBA" id="ARBA00023065"/>
    </source>
</evidence>
<comment type="caution">
    <text evidence="17">The sequence shown here is derived from an EMBL/GenBank/DDBJ whole genome shotgun (WGS) entry which is preliminary data.</text>
</comment>
<keyword evidence="2 12" id="KW-0813">Transport</keyword>
<evidence type="ECO:0000256" key="6">
    <source>
        <dbReference type="ARBA" id="ARBA00022882"/>
    </source>
</evidence>
<evidence type="ECO:0000259" key="15">
    <source>
        <dbReference type="Pfam" id="PF00520"/>
    </source>
</evidence>
<feature type="compositionally biased region" description="Low complexity" evidence="13">
    <location>
        <begin position="15"/>
        <end position="35"/>
    </location>
</feature>
<keyword evidence="10 14" id="KW-0472">Membrane</keyword>
<gene>
    <name evidence="17" type="ORF">PGLA1383_LOCUS34464</name>
</gene>
<evidence type="ECO:0000256" key="12">
    <source>
        <dbReference type="RuleBase" id="RU003857"/>
    </source>
</evidence>
<dbReference type="GO" id="GO:0001508">
    <property type="term" value="P:action potential"/>
    <property type="evidence" value="ECO:0007669"/>
    <property type="project" value="TreeGrafter"/>
</dbReference>
<evidence type="ECO:0000256" key="3">
    <source>
        <dbReference type="ARBA" id="ARBA00022538"/>
    </source>
</evidence>
<dbReference type="PRINTS" id="PR01333">
    <property type="entry name" value="2POREKCHANEL"/>
</dbReference>
<dbReference type="Pfam" id="PF07885">
    <property type="entry name" value="Ion_trans_2"/>
    <property type="match status" value="1"/>
</dbReference>
<comment type="subcellular location">
    <subcellularLocation>
        <location evidence="1">Membrane</location>
        <topology evidence="1">Multi-pass membrane protein</topology>
    </subcellularLocation>
</comment>
<keyword evidence="6" id="KW-0851">Voltage-gated channel</keyword>
<evidence type="ECO:0000256" key="5">
    <source>
        <dbReference type="ARBA" id="ARBA00022826"/>
    </source>
</evidence>